<reference evidence="2" key="1">
    <citation type="submission" date="2015-07" db="EMBL/GenBank/DDBJ databases">
        <title>Transcriptome Assembly of Anthurium amnicola.</title>
        <authorList>
            <person name="Suzuki J."/>
        </authorList>
    </citation>
    <scope>NUCLEOTIDE SEQUENCE</scope>
</reference>
<gene>
    <name evidence="2" type="primary">Pclo_5</name>
    <name evidence="2" type="ORF">g.55920</name>
</gene>
<feature type="region of interest" description="Disordered" evidence="1">
    <location>
        <begin position="17"/>
        <end position="144"/>
    </location>
</feature>
<feature type="compositionally biased region" description="Basic and acidic residues" evidence="1">
    <location>
        <begin position="193"/>
        <end position="209"/>
    </location>
</feature>
<feature type="region of interest" description="Disordered" evidence="1">
    <location>
        <begin position="324"/>
        <end position="357"/>
    </location>
</feature>
<accession>A0A1D1XFC1</accession>
<evidence type="ECO:0000313" key="2">
    <source>
        <dbReference type="EMBL" id="JAT41110.1"/>
    </source>
</evidence>
<organism evidence="2">
    <name type="scientific">Anthurium amnicola</name>
    <dbReference type="NCBI Taxonomy" id="1678845"/>
    <lineage>
        <taxon>Eukaryota</taxon>
        <taxon>Viridiplantae</taxon>
        <taxon>Streptophyta</taxon>
        <taxon>Embryophyta</taxon>
        <taxon>Tracheophyta</taxon>
        <taxon>Spermatophyta</taxon>
        <taxon>Magnoliopsida</taxon>
        <taxon>Liliopsida</taxon>
        <taxon>Araceae</taxon>
        <taxon>Pothoideae</taxon>
        <taxon>Potheae</taxon>
        <taxon>Anthurium</taxon>
    </lineage>
</organism>
<protein>
    <submittedName>
        <fullName evidence="2">Protein piccolo</fullName>
    </submittedName>
</protein>
<feature type="compositionally biased region" description="Basic residues" evidence="1">
    <location>
        <begin position="112"/>
        <end position="134"/>
    </location>
</feature>
<sequence>CRPTPILEKTTLGPWIPVEVPSPANLGFPTRTPTLPPSVEDDEAVAAVSGRAEAPRQGEDPGGNPRPPLPLRRLRRGGQGAPPRPRNRLRLRPLPPPLLPAQRPLEPLHPRRQDRRPRRHHERRVQPRRPRRPQLHPPDQAPVRRLLRQEIHLLLGGAVRDGWDGRRRSRRRRGSIHRRLRVPHGWRRVRREEAERDLGGGPRRRDLGPDVRGGGHGQERPAASKPCGRQVPLWGPNPTRAPVALPGPDRRRLPAQAPLLGDEQGLRRARARRGSSPGGAHGCGGDVQLAALQAENGMLRQAVEEMRADLGARGPRLLASGGEPIAAGEGYGPDAWGRKAGKGDRHGAGEAPYVKDGGSAVNKEEVNEELIRDIFGAACAGI</sequence>
<dbReference type="AlphaFoldDB" id="A0A1D1XFC1"/>
<dbReference type="EMBL" id="GDJX01026826">
    <property type="protein sequence ID" value="JAT41110.1"/>
    <property type="molecule type" value="Transcribed_RNA"/>
</dbReference>
<feature type="region of interest" description="Disordered" evidence="1">
    <location>
        <begin position="193"/>
        <end position="283"/>
    </location>
</feature>
<proteinExistence type="predicted"/>
<evidence type="ECO:0000256" key="1">
    <source>
        <dbReference type="SAM" id="MobiDB-lite"/>
    </source>
</evidence>
<feature type="non-terminal residue" evidence="2">
    <location>
        <position position="1"/>
    </location>
</feature>
<name>A0A1D1XFC1_9ARAE</name>